<dbReference type="AlphaFoldDB" id="A0A0D9XTM3"/>
<accession>A0A0D9XTM3</accession>
<keyword evidence="4" id="KW-1185">Reference proteome</keyword>
<protein>
    <recommendedName>
        <fullName evidence="2">Disease resistance R13L4/SHOC-2-like LRR domain-containing protein</fullName>
    </recommendedName>
</protein>
<organism evidence="3 4">
    <name type="scientific">Leersia perrieri</name>
    <dbReference type="NCBI Taxonomy" id="77586"/>
    <lineage>
        <taxon>Eukaryota</taxon>
        <taxon>Viridiplantae</taxon>
        <taxon>Streptophyta</taxon>
        <taxon>Embryophyta</taxon>
        <taxon>Tracheophyta</taxon>
        <taxon>Spermatophyta</taxon>
        <taxon>Magnoliopsida</taxon>
        <taxon>Liliopsida</taxon>
        <taxon>Poales</taxon>
        <taxon>Poaceae</taxon>
        <taxon>BOP clade</taxon>
        <taxon>Oryzoideae</taxon>
        <taxon>Oryzeae</taxon>
        <taxon>Oryzinae</taxon>
        <taxon>Leersia</taxon>
    </lineage>
</organism>
<dbReference type="SUPFAM" id="SSF52047">
    <property type="entry name" value="RNI-like"/>
    <property type="match status" value="1"/>
</dbReference>
<sequence length="183" mass="20294">MLSCPFSTVPGWIAQLSQLTTLELCLVKTPTDSAIEVLTRLHGLIHLFLHVMTVLDRNIIFCGTAFPVLTCFGFMSSAPCLTFKQGALPKLQKLDIFTGVYNAIDAGQYGKMLVGIEHLQSLEQVTVNINCWYLGESEVEKAEDALRSAIKINPRDLNIQIKQFIPSGKLTTNCRGIDMDNFV</sequence>
<dbReference type="Gramene" id="LPERR11G14770.2">
    <property type="protein sequence ID" value="LPERR11G14770.2"/>
    <property type="gene ID" value="LPERR11G14770"/>
</dbReference>
<reference evidence="3 4" key="1">
    <citation type="submission" date="2012-08" db="EMBL/GenBank/DDBJ databases">
        <title>Oryza genome evolution.</title>
        <authorList>
            <person name="Wing R.A."/>
        </authorList>
    </citation>
    <scope>NUCLEOTIDE SEQUENCE</scope>
</reference>
<feature type="domain" description="Disease resistance R13L4/SHOC-2-like LRR" evidence="2">
    <location>
        <begin position="4"/>
        <end position="155"/>
    </location>
</feature>
<name>A0A0D9XTM3_9ORYZ</name>
<reference evidence="3" key="3">
    <citation type="submission" date="2015-04" db="UniProtKB">
        <authorList>
            <consortium name="EnsemblPlants"/>
        </authorList>
    </citation>
    <scope>IDENTIFICATION</scope>
</reference>
<keyword evidence="1" id="KW-0677">Repeat</keyword>
<evidence type="ECO:0000256" key="1">
    <source>
        <dbReference type="ARBA" id="ARBA00022737"/>
    </source>
</evidence>
<proteinExistence type="predicted"/>
<evidence type="ECO:0000259" key="2">
    <source>
        <dbReference type="Pfam" id="PF23598"/>
    </source>
</evidence>
<evidence type="ECO:0000313" key="4">
    <source>
        <dbReference type="Proteomes" id="UP000032180"/>
    </source>
</evidence>
<dbReference type="Pfam" id="PF23598">
    <property type="entry name" value="LRR_14"/>
    <property type="match status" value="1"/>
</dbReference>
<dbReference type="InterPro" id="IPR055414">
    <property type="entry name" value="LRR_R13L4/SHOC2-like"/>
</dbReference>
<evidence type="ECO:0000313" key="3">
    <source>
        <dbReference type="EnsemblPlants" id="LPERR11G14770.2"/>
    </source>
</evidence>
<reference evidence="4" key="2">
    <citation type="submission" date="2013-12" db="EMBL/GenBank/DDBJ databases">
        <authorList>
            <person name="Yu Y."/>
            <person name="Lee S."/>
            <person name="de Baynast K."/>
            <person name="Wissotski M."/>
            <person name="Liu L."/>
            <person name="Talag J."/>
            <person name="Goicoechea J."/>
            <person name="Angelova A."/>
            <person name="Jetty R."/>
            <person name="Kudrna D."/>
            <person name="Golser W."/>
            <person name="Rivera L."/>
            <person name="Zhang J."/>
            <person name="Wing R."/>
        </authorList>
    </citation>
    <scope>NUCLEOTIDE SEQUENCE</scope>
</reference>
<dbReference type="EnsemblPlants" id="LPERR11G14770.2">
    <property type="protein sequence ID" value="LPERR11G14770.2"/>
    <property type="gene ID" value="LPERR11G14770"/>
</dbReference>
<dbReference type="Proteomes" id="UP000032180">
    <property type="component" value="Chromosome 11"/>
</dbReference>
<dbReference type="HOGENOM" id="CLU_1477217_0_0_1"/>